<name>A0AAE0HRN6_9PEZI</name>
<reference evidence="2" key="2">
    <citation type="submission" date="2023-06" db="EMBL/GenBank/DDBJ databases">
        <authorList>
            <consortium name="Lawrence Berkeley National Laboratory"/>
            <person name="Haridas S."/>
            <person name="Hensen N."/>
            <person name="Bonometti L."/>
            <person name="Westerberg I."/>
            <person name="Brannstrom I.O."/>
            <person name="Guillou S."/>
            <person name="Cros-Aarteil S."/>
            <person name="Calhoun S."/>
            <person name="Kuo A."/>
            <person name="Mondo S."/>
            <person name="Pangilinan J."/>
            <person name="Riley R."/>
            <person name="Labutti K."/>
            <person name="Andreopoulos B."/>
            <person name="Lipzen A."/>
            <person name="Chen C."/>
            <person name="Yanf M."/>
            <person name="Daum C."/>
            <person name="Ng V."/>
            <person name="Clum A."/>
            <person name="Steindorff A."/>
            <person name="Ohm R."/>
            <person name="Martin F."/>
            <person name="Silar P."/>
            <person name="Natvig D."/>
            <person name="Lalanne C."/>
            <person name="Gautier V."/>
            <person name="Ament-Velasquez S.L."/>
            <person name="Kruys A."/>
            <person name="Hutchinson M.I."/>
            <person name="Powell A.J."/>
            <person name="Barry K."/>
            <person name="Miller A.N."/>
            <person name="Grigoriev I.V."/>
            <person name="Debuchy R."/>
            <person name="Gladieux P."/>
            <person name="Thoren M.H."/>
            <person name="Johannesson H."/>
        </authorList>
    </citation>
    <scope>NUCLEOTIDE SEQUENCE</scope>
    <source>
        <strain evidence="2">CBS 168.71</strain>
    </source>
</reference>
<dbReference type="GeneID" id="87837949"/>
<sequence>MLQVAESAPNTQKRPPSMPRSVHFIFPEARKRASRHPSACVVKDVHLGARDGCGRVAAKGRESLEPVCADHLCRYKRSNGHRCKRTPLSLAHGDADPIAGWLPNTAQSVYCERHEGHSCVGFIHGTTRCSETKMQGREYCSAHAATLCKWKTNDGSLCAAEAGRGSGYCTTHCCEIATEQGHRCPKPRSHSAIFCKGHRCVWRNGEGRQCPNTSYPNTGGVCAPHTCEKDNCGNGALNDVDRCSEHVCAFQPPHQPSDFPVCFGEPIQGQPFCESHDRYVRLYERAMLNVFS</sequence>
<gene>
    <name evidence="2" type="ORF">B0H64DRAFT_33143</name>
</gene>
<evidence type="ECO:0000313" key="3">
    <source>
        <dbReference type="Proteomes" id="UP001278766"/>
    </source>
</evidence>
<protein>
    <recommendedName>
        <fullName evidence="4">EsV-1-7</fullName>
    </recommendedName>
</protein>
<accession>A0AAE0HRN6</accession>
<keyword evidence="3" id="KW-1185">Reference proteome</keyword>
<evidence type="ECO:0000313" key="2">
    <source>
        <dbReference type="EMBL" id="KAK3301199.1"/>
    </source>
</evidence>
<dbReference type="AlphaFoldDB" id="A0AAE0HRN6"/>
<feature type="region of interest" description="Disordered" evidence="1">
    <location>
        <begin position="1"/>
        <end position="21"/>
    </location>
</feature>
<dbReference type="RefSeq" id="XP_062664713.1">
    <property type="nucleotide sequence ID" value="XM_062801001.1"/>
</dbReference>
<dbReference type="EMBL" id="JAUEPN010000001">
    <property type="protein sequence ID" value="KAK3301199.1"/>
    <property type="molecule type" value="Genomic_DNA"/>
</dbReference>
<organism evidence="2 3">
    <name type="scientific">Chaetomium fimeti</name>
    <dbReference type="NCBI Taxonomy" id="1854472"/>
    <lineage>
        <taxon>Eukaryota</taxon>
        <taxon>Fungi</taxon>
        <taxon>Dikarya</taxon>
        <taxon>Ascomycota</taxon>
        <taxon>Pezizomycotina</taxon>
        <taxon>Sordariomycetes</taxon>
        <taxon>Sordariomycetidae</taxon>
        <taxon>Sordariales</taxon>
        <taxon>Chaetomiaceae</taxon>
        <taxon>Chaetomium</taxon>
    </lineage>
</organism>
<proteinExistence type="predicted"/>
<comment type="caution">
    <text evidence="2">The sequence shown here is derived from an EMBL/GenBank/DDBJ whole genome shotgun (WGS) entry which is preliminary data.</text>
</comment>
<dbReference type="Proteomes" id="UP001278766">
    <property type="component" value="Unassembled WGS sequence"/>
</dbReference>
<reference evidence="2" key="1">
    <citation type="journal article" date="2023" name="Mol. Phylogenet. Evol.">
        <title>Genome-scale phylogeny and comparative genomics of the fungal order Sordariales.</title>
        <authorList>
            <person name="Hensen N."/>
            <person name="Bonometti L."/>
            <person name="Westerberg I."/>
            <person name="Brannstrom I.O."/>
            <person name="Guillou S."/>
            <person name="Cros-Aarteil S."/>
            <person name="Calhoun S."/>
            <person name="Haridas S."/>
            <person name="Kuo A."/>
            <person name="Mondo S."/>
            <person name="Pangilinan J."/>
            <person name="Riley R."/>
            <person name="LaButti K."/>
            <person name="Andreopoulos B."/>
            <person name="Lipzen A."/>
            <person name="Chen C."/>
            <person name="Yan M."/>
            <person name="Daum C."/>
            <person name="Ng V."/>
            <person name="Clum A."/>
            <person name="Steindorff A."/>
            <person name="Ohm R.A."/>
            <person name="Martin F."/>
            <person name="Silar P."/>
            <person name="Natvig D.O."/>
            <person name="Lalanne C."/>
            <person name="Gautier V."/>
            <person name="Ament-Velasquez S.L."/>
            <person name="Kruys A."/>
            <person name="Hutchinson M.I."/>
            <person name="Powell A.J."/>
            <person name="Barry K."/>
            <person name="Miller A.N."/>
            <person name="Grigoriev I.V."/>
            <person name="Debuchy R."/>
            <person name="Gladieux P."/>
            <person name="Hiltunen Thoren M."/>
            <person name="Johannesson H."/>
        </authorList>
    </citation>
    <scope>NUCLEOTIDE SEQUENCE</scope>
    <source>
        <strain evidence="2">CBS 168.71</strain>
    </source>
</reference>
<evidence type="ECO:0000256" key="1">
    <source>
        <dbReference type="SAM" id="MobiDB-lite"/>
    </source>
</evidence>
<evidence type="ECO:0008006" key="4">
    <source>
        <dbReference type="Google" id="ProtNLM"/>
    </source>
</evidence>